<keyword evidence="8 12" id="KW-0720">Serine protease</keyword>
<evidence type="ECO:0000256" key="4">
    <source>
        <dbReference type="ARBA" id="ARBA00022670"/>
    </source>
</evidence>
<evidence type="ECO:0000256" key="3">
    <source>
        <dbReference type="ARBA" id="ARBA00022659"/>
    </source>
</evidence>
<comment type="subcellular location">
    <subcellularLocation>
        <location evidence="1">Secreted</location>
    </subcellularLocation>
</comment>
<keyword evidence="4 12" id="KW-0645">Protease</keyword>
<dbReference type="SUPFAM" id="SSF50494">
    <property type="entry name" value="Trypsin-like serine proteases"/>
    <property type="match status" value="2"/>
</dbReference>
<dbReference type="GO" id="GO:0042381">
    <property type="term" value="P:hemolymph coagulation"/>
    <property type="evidence" value="ECO:0007669"/>
    <property type="project" value="UniProtKB-KW"/>
</dbReference>
<dbReference type="PANTHER" id="PTHR24252:SF7">
    <property type="entry name" value="HYALIN"/>
    <property type="match status" value="1"/>
</dbReference>
<dbReference type="GO" id="GO:0006508">
    <property type="term" value="P:proteolysis"/>
    <property type="evidence" value="ECO:0007669"/>
    <property type="project" value="UniProtKB-KW"/>
</dbReference>
<evidence type="ECO:0000313" key="14">
    <source>
        <dbReference type="EMBL" id="CAL4202489.1"/>
    </source>
</evidence>
<dbReference type="FunFam" id="2.40.10.10:FF:000038">
    <property type="entry name" value="Serine protease"/>
    <property type="match status" value="1"/>
</dbReference>
<evidence type="ECO:0000256" key="7">
    <source>
        <dbReference type="ARBA" id="ARBA00022820"/>
    </source>
</evidence>
<dbReference type="GO" id="GO:0005576">
    <property type="term" value="C:extracellular region"/>
    <property type="evidence" value="ECO:0007669"/>
    <property type="project" value="UniProtKB-SubCell"/>
</dbReference>
<keyword evidence="3" id="KW-0768">Sushi</keyword>
<evidence type="ECO:0000256" key="2">
    <source>
        <dbReference type="ARBA" id="ARBA00022525"/>
    </source>
</evidence>
<dbReference type="PANTHER" id="PTHR24252">
    <property type="entry name" value="ACROSIN-RELATED"/>
    <property type="match status" value="1"/>
</dbReference>
<organism evidence="14 15">
    <name type="scientific">Meganyctiphanes norvegica</name>
    <name type="common">Northern krill</name>
    <name type="synonym">Thysanopoda norvegica</name>
    <dbReference type="NCBI Taxonomy" id="48144"/>
    <lineage>
        <taxon>Eukaryota</taxon>
        <taxon>Metazoa</taxon>
        <taxon>Ecdysozoa</taxon>
        <taxon>Arthropoda</taxon>
        <taxon>Crustacea</taxon>
        <taxon>Multicrustacea</taxon>
        <taxon>Malacostraca</taxon>
        <taxon>Eumalacostraca</taxon>
        <taxon>Eucarida</taxon>
        <taxon>Euphausiacea</taxon>
        <taxon>Euphausiidae</taxon>
        <taxon>Meganyctiphanes</taxon>
    </lineage>
</organism>
<dbReference type="PROSITE" id="PS50240">
    <property type="entry name" value="TRYPSIN_DOM"/>
    <property type="match status" value="2"/>
</dbReference>
<dbReference type="PROSITE" id="PS00134">
    <property type="entry name" value="TRYPSIN_HIS"/>
    <property type="match status" value="2"/>
</dbReference>
<dbReference type="EMBL" id="CAXKWB010078317">
    <property type="protein sequence ID" value="CAL4202489.1"/>
    <property type="molecule type" value="Genomic_DNA"/>
</dbReference>
<dbReference type="AlphaFoldDB" id="A0AAV2SMK8"/>
<dbReference type="Pfam" id="PF00089">
    <property type="entry name" value="Trypsin"/>
    <property type="match status" value="2"/>
</dbReference>
<evidence type="ECO:0000256" key="12">
    <source>
        <dbReference type="RuleBase" id="RU363034"/>
    </source>
</evidence>
<dbReference type="InterPro" id="IPR043504">
    <property type="entry name" value="Peptidase_S1_PA_chymotrypsin"/>
</dbReference>
<gene>
    <name evidence="14" type="ORF">MNOR_LOCUS37684</name>
</gene>
<evidence type="ECO:0000256" key="1">
    <source>
        <dbReference type="ARBA" id="ARBA00004613"/>
    </source>
</evidence>
<keyword evidence="15" id="KW-1185">Reference proteome</keyword>
<dbReference type="InterPro" id="IPR001254">
    <property type="entry name" value="Trypsin_dom"/>
</dbReference>
<keyword evidence="6 12" id="KW-0378">Hydrolase</keyword>
<sequence>CGRVNRGTRIVGGVDTEVNEYPWMVALAWSSSYSSAFCGGSIIHEEYVLTAAHCAAVMSGSEVVVVGEHQWSTSGESNIRETVNIAQIISNPNYNSNTMENDVALLKLSQPLTFGSDNKVAPICPPEAGNLYTNIDALVTGWGTTESGGDVSDTLLEVTVPTMPNSNCQGNYAVYGSDEITDDMICAGLPEGGKDSCQGDSGGPMITQDSSFYRQIGVVSWGYGCAYPGLPGVYARVTSQLSWISSQMSGNSWCSPGGAPVTPAPVTPAPTEPPTAAGDCKCGRVNRLTRIVNGQETEVLEYPWQAGIVSYSGSRTWCGGSLINSKWVLTAAHCTDGASPSQIQVLLGEHTIYTTDGTEQRFDVSQVINHPSYITNPWNNGHDISLLELSGEVDFSITQIRPICLPSTQDLFVGAQATVTGFGRTSATADQSLVLMEVDIPVVSNYQCQQTYGTDSIDDTMVCAGEGAGNGACMGDSGGPLITPVGDHHVQIGVVSFGSSNCDALGVYARVTALQSWVEGYAMAGSAKVCTP</sequence>
<accession>A0AAV2SMK8</accession>
<feature type="domain" description="Peptidase S1" evidence="13">
    <location>
        <begin position="291"/>
        <end position="523"/>
    </location>
</feature>
<dbReference type="EC" id="3.4.21.84" evidence="11"/>
<dbReference type="PRINTS" id="PR00722">
    <property type="entry name" value="CHYMOTRYPSIN"/>
</dbReference>
<keyword evidence="5" id="KW-0732">Signal</keyword>
<evidence type="ECO:0000256" key="5">
    <source>
        <dbReference type="ARBA" id="ARBA00022729"/>
    </source>
</evidence>
<evidence type="ECO:0000256" key="9">
    <source>
        <dbReference type="ARBA" id="ARBA00023157"/>
    </source>
</evidence>
<keyword evidence="9" id="KW-1015">Disulfide bond</keyword>
<dbReference type="FunFam" id="2.40.10.10:FF:000120">
    <property type="entry name" value="Putative serine protease"/>
    <property type="match status" value="1"/>
</dbReference>
<name>A0AAV2SMK8_MEGNR</name>
<protein>
    <recommendedName>
        <fullName evidence="11">limulus clotting factor C</fullName>
        <ecNumber evidence="11">3.4.21.84</ecNumber>
    </recommendedName>
</protein>
<dbReference type="SMART" id="SM00020">
    <property type="entry name" value="Tryp_SPc"/>
    <property type="match status" value="2"/>
</dbReference>
<dbReference type="Proteomes" id="UP001497623">
    <property type="component" value="Unassembled WGS sequence"/>
</dbReference>
<evidence type="ECO:0000256" key="8">
    <source>
        <dbReference type="ARBA" id="ARBA00022825"/>
    </source>
</evidence>
<feature type="non-terminal residue" evidence="14">
    <location>
        <position position="1"/>
    </location>
</feature>
<dbReference type="Gene3D" id="2.40.10.10">
    <property type="entry name" value="Trypsin-like serine proteases"/>
    <property type="match status" value="2"/>
</dbReference>
<proteinExistence type="predicted"/>
<evidence type="ECO:0000256" key="6">
    <source>
        <dbReference type="ARBA" id="ARBA00022801"/>
    </source>
</evidence>
<dbReference type="PROSITE" id="PS00135">
    <property type="entry name" value="TRYPSIN_SER"/>
    <property type="match status" value="2"/>
</dbReference>
<evidence type="ECO:0000256" key="11">
    <source>
        <dbReference type="ARBA" id="ARBA00066707"/>
    </source>
</evidence>
<dbReference type="CDD" id="cd00190">
    <property type="entry name" value="Tryp_SPc"/>
    <property type="match status" value="2"/>
</dbReference>
<dbReference type="InterPro" id="IPR033116">
    <property type="entry name" value="TRYPSIN_SER"/>
</dbReference>
<feature type="domain" description="Peptidase S1" evidence="13">
    <location>
        <begin position="10"/>
        <end position="249"/>
    </location>
</feature>
<keyword evidence="2" id="KW-0964">Secreted</keyword>
<evidence type="ECO:0000313" key="15">
    <source>
        <dbReference type="Proteomes" id="UP001497623"/>
    </source>
</evidence>
<dbReference type="InterPro" id="IPR018114">
    <property type="entry name" value="TRYPSIN_HIS"/>
</dbReference>
<dbReference type="InterPro" id="IPR009003">
    <property type="entry name" value="Peptidase_S1_PA"/>
</dbReference>
<dbReference type="InterPro" id="IPR001314">
    <property type="entry name" value="Peptidase_S1A"/>
</dbReference>
<dbReference type="GO" id="GO:0004252">
    <property type="term" value="F:serine-type endopeptidase activity"/>
    <property type="evidence" value="ECO:0007669"/>
    <property type="project" value="InterPro"/>
</dbReference>
<comment type="caution">
    <text evidence="14">The sequence shown here is derived from an EMBL/GenBank/DDBJ whole genome shotgun (WGS) entry which is preliminary data.</text>
</comment>
<evidence type="ECO:0000256" key="10">
    <source>
        <dbReference type="ARBA" id="ARBA00052079"/>
    </source>
</evidence>
<reference evidence="14 15" key="1">
    <citation type="submission" date="2024-05" db="EMBL/GenBank/DDBJ databases">
        <authorList>
            <person name="Wallberg A."/>
        </authorList>
    </citation>
    <scope>NUCLEOTIDE SEQUENCE [LARGE SCALE GENOMIC DNA]</scope>
</reference>
<evidence type="ECO:0000259" key="13">
    <source>
        <dbReference type="PROSITE" id="PS50240"/>
    </source>
</evidence>
<keyword evidence="7" id="KW-0353">Hemolymph clotting</keyword>
<comment type="catalytic activity">
    <reaction evidence="10">
        <text>Selective cleavage of 103-Arg-|-Ser-104 and 124-Ile-|-Ile-125 bonds in Limulus clotting factor B to form activated factor B. Cleavage of -Pro-Arg-|-Xaa- bonds in synthetic substrates.</text>
        <dbReference type="EC" id="3.4.21.84"/>
    </reaction>
</comment>